<accession>A0A2G3PRW0</accession>
<feature type="domain" description="Erythromycin biosynthesis protein CIII-like C-terminal" evidence="1">
    <location>
        <begin position="288"/>
        <end position="380"/>
    </location>
</feature>
<dbReference type="InterPro" id="IPR050426">
    <property type="entry name" value="Glycosyltransferase_28"/>
</dbReference>
<dbReference type="PANTHER" id="PTHR48050:SF13">
    <property type="entry name" value="STEROL 3-BETA-GLUCOSYLTRANSFERASE UGT80A2"/>
    <property type="match status" value="1"/>
</dbReference>
<dbReference type="GO" id="GO:0008194">
    <property type="term" value="F:UDP-glycosyltransferase activity"/>
    <property type="evidence" value="ECO:0007669"/>
    <property type="project" value="InterPro"/>
</dbReference>
<proteinExistence type="predicted"/>
<evidence type="ECO:0000259" key="1">
    <source>
        <dbReference type="Pfam" id="PF06722"/>
    </source>
</evidence>
<keyword evidence="2" id="KW-0808">Transferase</keyword>
<dbReference type="Pfam" id="PF06722">
    <property type="entry name" value="EryCIII-like_C"/>
    <property type="match status" value="1"/>
</dbReference>
<dbReference type="Proteomes" id="UP000225108">
    <property type="component" value="Unassembled WGS sequence"/>
</dbReference>
<protein>
    <submittedName>
        <fullName evidence="2">Glycosyltransferase</fullName>
    </submittedName>
</protein>
<dbReference type="EMBL" id="PEBD01000004">
    <property type="protein sequence ID" value="PHV68516.1"/>
    <property type="molecule type" value="Genomic_DNA"/>
</dbReference>
<name>A0A2G3PRW0_WILMA</name>
<dbReference type="CDD" id="cd03784">
    <property type="entry name" value="GT1_Gtf-like"/>
    <property type="match status" value="1"/>
</dbReference>
<comment type="caution">
    <text evidence="2">The sequence shown here is derived from an EMBL/GenBank/DDBJ whole genome shotgun (WGS) entry which is preliminary data.</text>
</comment>
<organism evidence="2 3">
    <name type="scientific">Williamsia marianensis</name>
    <dbReference type="NCBI Taxonomy" id="85044"/>
    <lineage>
        <taxon>Bacteria</taxon>
        <taxon>Bacillati</taxon>
        <taxon>Actinomycetota</taxon>
        <taxon>Actinomycetes</taxon>
        <taxon>Mycobacteriales</taxon>
        <taxon>Nocardiaceae</taxon>
        <taxon>Williamsia</taxon>
    </lineage>
</organism>
<dbReference type="AlphaFoldDB" id="A0A2G3PRW0"/>
<dbReference type="RefSeq" id="WP_099381640.1">
    <property type="nucleotide sequence ID" value="NZ_PEBD01000004.1"/>
</dbReference>
<dbReference type="PANTHER" id="PTHR48050">
    <property type="entry name" value="STEROL 3-BETA-GLUCOSYLTRANSFERASE"/>
    <property type="match status" value="1"/>
</dbReference>
<dbReference type="GO" id="GO:0016758">
    <property type="term" value="F:hexosyltransferase activity"/>
    <property type="evidence" value="ECO:0007669"/>
    <property type="project" value="UniProtKB-ARBA"/>
</dbReference>
<dbReference type="Gene3D" id="3.40.50.2000">
    <property type="entry name" value="Glycogen Phosphorylase B"/>
    <property type="match status" value="2"/>
</dbReference>
<evidence type="ECO:0000313" key="2">
    <source>
        <dbReference type="EMBL" id="PHV68516.1"/>
    </source>
</evidence>
<evidence type="ECO:0000313" key="3">
    <source>
        <dbReference type="Proteomes" id="UP000225108"/>
    </source>
</evidence>
<dbReference type="GO" id="GO:0017000">
    <property type="term" value="P:antibiotic biosynthetic process"/>
    <property type="evidence" value="ECO:0007669"/>
    <property type="project" value="UniProtKB-ARBA"/>
</dbReference>
<gene>
    <name evidence="2" type="ORF">CSW57_04735</name>
</gene>
<dbReference type="InterPro" id="IPR002213">
    <property type="entry name" value="UDP_glucos_trans"/>
</dbReference>
<reference evidence="2 3" key="1">
    <citation type="submission" date="2017-10" db="EMBL/GenBank/DDBJ databases">
        <title>The draft genome sequence of Williamsia sp. BULT 1.1 isolated from the semi-arid grassland soils from South Africa.</title>
        <authorList>
            <person name="Kabwe M.H."/>
            <person name="Govender N."/>
            <person name="Mutseka Lunga P."/>
            <person name="Vikram S."/>
            <person name="Makhalanyane T.P."/>
        </authorList>
    </citation>
    <scope>NUCLEOTIDE SEQUENCE [LARGE SCALE GENOMIC DNA]</scope>
    <source>
        <strain evidence="2 3">BULT 1.1</strain>
    </source>
</reference>
<dbReference type="InterPro" id="IPR010610">
    <property type="entry name" value="EryCIII-like_C"/>
</dbReference>
<sequence length="413" mass="43957">MARILAYTPPALGHVFPLVPGLLELQRRGHEIHVRTAPDAVADLRAAGLSADAVDRRILEVEVTDFRAANDAERLRSGQRDLVDRGRFDGPDLDATIERLRPDVLLVDCMAYGAQIRAQVSGLPWAMTLPSLLPLRERGIPPYGLGLAPRAGVTGAVRDALMWPVVEKVFGKAMLPGINELRSAAGLPALASPLDLYDQPHAVICMTGAPLEYHRTRLPASVHMVGFQPWDPPSTAPDLIDEPGDPWVLVTCSTDYQGDESLARTAVDALRDQPFRVLLTLADAYEKADLPDASNITKVKFVPHGPIMGKLAAVVTHAGMGIVGKAACAGVPIVAVPFGRDQPEIARRITEAGVGVSIPAKKLTPLKLREAVNAAVARRSQSVEVARGLAELDPAAAFADAAGGLVPTPKAAR</sequence>
<dbReference type="SUPFAM" id="SSF53756">
    <property type="entry name" value="UDP-Glycosyltransferase/glycogen phosphorylase"/>
    <property type="match status" value="1"/>
</dbReference>